<dbReference type="FunFam" id="1.10.3720.10:FF:000009">
    <property type="entry name" value="Amino acid ABC transporter permease"/>
    <property type="match status" value="1"/>
</dbReference>
<gene>
    <name evidence="11" type="ordered locus">Caul_2909</name>
</gene>
<dbReference type="HOGENOM" id="CLU_019602_1_4_5"/>
<keyword evidence="5 9" id="KW-0812">Transmembrane</keyword>
<feature type="transmembrane region" description="Helical" evidence="9">
    <location>
        <begin position="20"/>
        <end position="43"/>
    </location>
</feature>
<dbReference type="NCBIfam" id="TIGR01726">
    <property type="entry name" value="HEQRo_perm_3TM"/>
    <property type="match status" value="1"/>
</dbReference>
<keyword evidence="8 9" id="KW-0472">Membrane</keyword>
<keyword evidence="6" id="KW-0029">Amino-acid transport</keyword>
<dbReference type="OrthoDB" id="9814550at2"/>
<dbReference type="KEGG" id="cak:Caul_2909"/>
<dbReference type="PANTHER" id="PTHR30614:SF0">
    <property type="entry name" value="L-CYSTINE TRANSPORT SYSTEM PERMEASE PROTEIN TCYL"/>
    <property type="match status" value="1"/>
</dbReference>
<feature type="transmembrane region" description="Helical" evidence="9">
    <location>
        <begin position="55"/>
        <end position="78"/>
    </location>
</feature>
<accession>B0SZW3</accession>
<keyword evidence="7 9" id="KW-1133">Transmembrane helix</keyword>
<sequence length="218" mass="23119">MSAALDLIVQSAPLLLKGAGYTVLLSLIGMGVGLVIGFGLALMRLSRSPLLRWPAAIYVSAIRGTPLLVQLFLIYYGLPQLGVQLPPLLAAGIGFSINIGAYAGEILRSAIAAVDKGQWEAASVLGMSRGQALRRVILPQAARTAVAPLSNSFISLVKDTSLAATIQVPELFRQAQLITARTYEIFAMYLAAAALYWILSSVLALGQARLERQAEGRG</sequence>
<name>B0SZW3_CAUSK</name>
<dbReference type="PROSITE" id="PS50928">
    <property type="entry name" value="ABC_TM1"/>
    <property type="match status" value="1"/>
</dbReference>
<dbReference type="InterPro" id="IPR000515">
    <property type="entry name" value="MetI-like"/>
</dbReference>
<feature type="transmembrane region" description="Helical" evidence="9">
    <location>
        <begin position="186"/>
        <end position="205"/>
    </location>
</feature>
<evidence type="ECO:0000256" key="8">
    <source>
        <dbReference type="ARBA" id="ARBA00023136"/>
    </source>
</evidence>
<evidence type="ECO:0000256" key="4">
    <source>
        <dbReference type="ARBA" id="ARBA00022475"/>
    </source>
</evidence>
<evidence type="ECO:0000259" key="10">
    <source>
        <dbReference type="PROSITE" id="PS50928"/>
    </source>
</evidence>
<evidence type="ECO:0000256" key="6">
    <source>
        <dbReference type="ARBA" id="ARBA00022970"/>
    </source>
</evidence>
<dbReference type="PANTHER" id="PTHR30614">
    <property type="entry name" value="MEMBRANE COMPONENT OF AMINO ACID ABC TRANSPORTER"/>
    <property type="match status" value="1"/>
</dbReference>
<protein>
    <submittedName>
        <fullName evidence="11">Polar amino acid ABC transporter, inner membrane subunit</fullName>
    </submittedName>
</protein>
<dbReference type="GO" id="GO:0043190">
    <property type="term" value="C:ATP-binding cassette (ABC) transporter complex"/>
    <property type="evidence" value="ECO:0007669"/>
    <property type="project" value="InterPro"/>
</dbReference>
<dbReference type="InterPro" id="IPR043429">
    <property type="entry name" value="ArtM/GltK/GlnP/TcyL/YhdX-like"/>
</dbReference>
<dbReference type="SUPFAM" id="SSF161098">
    <property type="entry name" value="MetI-like"/>
    <property type="match status" value="1"/>
</dbReference>
<comment type="subcellular location">
    <subcellularLocation>
        <location evidence="1">Cell inner membrane</location>
        <topology evidence="1">Multi-pass membrane protein</topology>
    </subcellularLocation>
    <subcellularLocation>
        <location evidence="9">Cell membrane</location>
        <topology evidence="9">Multi-pass membrane protein</topology>
    </subcellularLocation>
</comment>
<proteinExistence type="inferred from homology"/>
<dbReference type="AlphaFoldDB" id="B0SZW3"/>
<dbReference type="InterPro" id="IPR010065">
    <property type="entry name" value="AA_ABC_transptr_permease_3TM"/>
</dbReference>
<dbReference type="InterPro" id="IPR035906">
    <property type="entry name" value="MetI-like_sf"/>
</dbReference>
<evidence type="ECO:0000256" key="5">
    <source>
        <dbReference type="ARBA" id="ARBA00022692"/>
    </source>
</evidence>
<dbReference type="CDD" id="cd06261">
    <property type="entry name" value="TM_PBP2"/>
    <property type="match status" value="1"/>
</dbReference>
<dbReference type="NCBIfam" id="NF011680">
    <property type="entry name" value="PRK15100.1"/>
    <property type="match status" value="1"/>
</dbReference>
<feature type="domain" description="ABC transmembrane type-1" evidence="10">
    <location>
        <begin position="19"/>
        <end position="207"/>
    </location>
</feature>
<evidence type="ECO:0000256" key="9">
    <source>
        <dbReference type="RuleBase" id="RU363032"/>
    </source>
</evidence>
<dbReference type="Pfam" id="PF00528">
    <property type="entry name" value="BPD_transp_1"/>
    <property type="match status" value="1"/>
</dbReference>
<dbReference type="STRING" id="366602.Caul_2909"/>
<evidence type="ECO:0000256" key="3">
    <source>
        <dbReference type="ARBA" id="ARBA00022448"/>
    </source>
</evidence>
<dbReference type="Gene3D" id="1.10.3720.10">
    <property type="entry name" value="MetI-like"/>
    <property type="match status" value="1"/>
</dbReference>
<organism evidence="11">
    <name type="scientific">Caulobacter sp. (strain K31)</name>
    <dbReference type="NCBI Taxonomy" id="366602"/>
    <lineage>
        <taxon>Bacteria</taxon>
        <taxon>Pseudomonadati</taxon>
        <taxon>Pseudomonadota</taxon>
        <taxon>Alphaproteobacteria</taxon>
        <taxon>Caulobacterales</taxon>
        <taxon>Caulobacteraceae</taxon>
        <taxon>Caulobacter</taxon>
    </lineage>
</organism>
<dbReference type="EMBL" id="CP000927">
    <property type="protein sequence ID" value="ABZ72036.1"/>
    <property type="molecule type" value="Genomic_DNA"/>
</dbReference>
<evidence type="ECO:0000256" key="2">
    <source>
        <dbReference type="ARBA" id="ARBA00010072"/>
    </source>
</evidence>
<dbReference type="eggNOG" id="COG0765">
    <property type="taxonomic scope" value="Bacteria"/>
</dbReference>
<comment type="similarity">
    <text evidence="2">Belongs to the binding-protein-dependent transport system permease family. HisMQ subfamily.</text>
</comment>
<evidence type="ECO:0000313" key="11">
    <source>
        <dbReference type="EMBL" id="ABZ72036.1"/>
    </source>
</evidence>
<evidence type="ECO:0000256" key="1">
    <source>
        <dbReference type="ARBA" id="ARBA00004429"/>
    </source>
</evidence>
<reference evidence="11" key="1">
    <citation type="submission" date="2008-01" db="EMBL/GenBank/DDBJ databases">
        <title>Complete sequence of chromosome of Caulobacter sp. K31.</title>
        <authorList>
            <consortium name="US DOE Joint Genome Institute"/>
            <person name="Copeland A."/>
            <person name="Lucas S."/>
            <person name="Lapidus A."/>
            <person name="Barry K."/>
            <person name="Glavina del Rio T."/>
            <person name="Dalin E."/>
            <person name="Tice H."/>
            <person name="Pitluck S."/>
            <person name="Bruce D."/>
            <person name="Goodwin L."/>
            <person name="Thompson L.S."/>
            <person name="Brettin T."/>
            <person name="Detter J.C."/>
            <person name="Han C."/>
            <person name="Schmutz J."/>
            <person name="Larimer F."/>
            <person name="Land M."/>
            <person name="Hauser L."/>
            <person name="Kyrpides N."/>
            <person name="Kim E."/>
            <person name="Stephens C."/>
            <person name="Richardson P."/>
        </authorList>
    </citation>
    <scope>NUCLEOTIDE SEQUENCE [LARGE SCALE GENOMIC DNA]</scope>
    <source>
        <strain evidence="11">K31</strain>
    </source>
</reference>
<evidence type="ECO:0000256" key="7">
    <source>
        <dbReference type="ARBA" id="ARBA00022989"/>
    </source>
</evidence>
<dbReference type="GO" id="GO:0015184">
    <property type="term" value="F:L-cystine transmembrane transporter activity"/>
    <property type="evidence" value="ECO:0007669"/>
    <property type="project" value="TreeGrafter"/>
</dbReference>
<keyword evidence="3 9" id="KW-0813">Transport</keyword>
<keyword evidence="4" id="KW-1003">Cell membrane</keyword>